<dbReference type="AlphaFoldDB" id="A0A926DUK5"/>
<keyword evidence="5" id="KW-1185">Reference proteome</keyword>
<feature type="domain" description="PepSY" evidence="2">
    <location>
        <begin position="506"/>
        <end position="566"/>
    </location>
</feature>
<name>A0A926DUK5_9FIRM</name>
<evidence type="ECO:0000259" key="2">
    <source>
        <dbReference type="Pfam" id="PF03413"/>
    </source>
</evidence>
<gene>
    <name evidence="4" type="ORF">H8730_12515</name>
</gene>
<dbReference type="Pfam" id="PF23750">
    <property type="entry name" value="RsgI_M"/>
    <property type="match status" value="1"/>
</dbReference>
<organism evidence="4 5">
    <name type="scientific">Bianquea renquensis</name>
    <dbReference type="NCBI Taxonomy" id="2763661"/>
    <lineage>
        <taxon>Bacteria</taxon>
        <taxon>Bacillati</taxon>
        <taxon>Bacillota</taxon>
        <taxon>Clostridia</taxon>
        <taxon>Eubacteriales</taxon>
        <taxon>Bianqueaceae</taxon>
        <taxon>Bianquea</taxon>
    </lineage>
</organism>
<dbReference type="InterPro" id="IPR025711">
    <property type="entry name" value="PepSY"/>
</dbReference>
<evidence type="ECO:0000313" key="4">
    <source>
        <dbReference type="EMBL" id="MBC8544361.1"/>
    </source>
</evidence>
<proteinExistence type="predicted"/>
<dbReference type="RefSeq" id="WP_177718810.1">
    <property type="nucleotide sequence ID" value="NZ_JACRSQ010000020.1"/>
</dbReference>
<accession>A0A926DUK5</accession>
<feature type="domain" description="Anti-sigma factor RsgI-like middle" evidence="3">
    <location>
        <begin position="85"/>
        <end position="218"/>
    </location>
</feature>
<feature type="domain" description="PepSY" evidence="2">
    <location>
        <begin position="266"/>
        <end position="328"/>
    </location>
</feature>
<feature type="transmembrane region" description="Helical" evidence="1">
    <location>
        <begin position="56"/>
        <end position="77"/>
    </location>
</feature>
<keyword evidence="1" id="KW-0812">Transmembrane</keyword>
<reference evidence="4" key="1">
    <citation type="submission" date="2020-08" db="EMBL/GenBank/DDBJ databases">
        <title>Genome public.</title>
        <authorList>
            <person name="Liu C."/>
            <person name="Sun Q."/>
        </authorList>
    </citation>
    <scope>NUCLEOTIDE SEQUENCE</scope>
    <source>
        <strain evidence="4">NSJ-32</strain>
    </source>
</reference>
<dbReference type="EMBL" id="JACRSQ010000020">
    <property type="protein sequence ID" value="MBC8544361.1"/>
    <property type="molecule type" value="Genomic_DNA"/>
</dbReference>
<comment type="caution">
    <text evidence="4">The sequence shown here is derived from an EMBL/GenBank/DDBJ whole genome shotgun (WGS) entry which is preliminary data.</text>
</comment>
<evidence type="ECO:0000259" key="3">
    <source>
        <dbReference type="Pfam" id="PF23750"/>
    </source>
</evidence>
<keyword evidence="1" id="KW-0472">Membrane</keyword>
<dbReference type="InterPro" id="IPR055431">
    <property type="entry name" value="RsgI_M"/>
</dbReference>
<sequence>MKDRDIENRLATYVQQTTPDVLDSVLQQCDEQEGRVLPMSSIQKINHHPKKRTWRIALSAAAAVFILATGLIMGYQYQSLHRVDSIVEIDVNPSIELKINRQEKILSATPLNTDADVILDGMDLKGVDLDIALNALIGSMLKNGYVNELRNSVLISVENEDEAKSAALSQRLTEEVNKLLADSSIQGAVLSQTLTGTEDLEQLAQTYGISLGKAAVIQLLVEQDPSLTFEDMANLSINDLNLLLSSKNADLNKITSVGDASSGAYIGEEKAKSIAVEHAQVSLSEAAFQKVELDYEDGRVVYEVEFSSAGTDYEYEIDAAEGTVLKYEREQKRTANSTNSSTSQSYIGEEDAKMKALTHAGLSSSDVQFVKAELDIDDGKAHYDVEFYSGTTEYDYEVDAYDGTILKFDADVENFTIPTNDSSASYLGDAKAKAAALQHANLSEGDVTFTKVKLDHDDGRMIYDVEFYSSSGDYEYEIDAFSGAILEWDCDAKHSGQNDASSPDYISQDQAKSIALEKAGLSDSAVTFYKVNLDYDDGRALYELEFKSGSMEYEAEIDAVSGAILDWDSERDDD</sequence>
<dbReference type="Proteomes" id="UP000657006">
    <property type="component" value="Unassembled WGS sequence"/>
</dbReference>
<protein>
    <submittedName>
        <fullName evidence="4">PepSY domain-containing protein</fullName>
    </submittedName>
</protein>
<keyword evidence="1" id="KW-1133">Transmembrane helix</keyword>
<evidence type="ECO:0000256" key="1">
    <source>
        <dbReference type="SAM" id="Phobius"/>
    </source>
</evidence>
<dbReference type="Pfam" id="PF03413">
    <property type="entry name" value="PepSY"/>
    <property type="match status" value="4"/>
</dbReference>
<feature type="domain" description="PepSY" evidence="2">
    <location>
        <begin position="349"/>
        <end position="407"/>
    </location>
</feature>
<feature type="domain" description="PepSY" evidence="2">
    <location>
        <begin position="430"/>
        <end position="487"/>
    </location>
</feature>
<dbReference type="Gene3D" id="3.10.450.40">
    <property type="match status" value="4"/>
</dbReference>
<evidence type="ECO:0000313" key="5">
    <source>
        <dbReference type="Proteomes" id="UP000657006"/>
    </source>
</evidence>